<proteinExistence type="inferred from homology"/>
<accession>A0A540W828</accession>
<evidence type="ECO:0000313" key="4">
    <source>
        <dbReference type="Proteomes" id="UP000319103"/>
    </source>
</evidence>
<organism evidence="3 4">
    <name type="scientific">Kitasatospora acidiphila</name>
    <dbReference type="NCBI Taxonomy" id="2567942"/>
    <lineage>
        <taxon>Bacteria</taxon>
        <taxon>Bacillati</taxon>
        <taxon>Actinomycetota</taxon>
        <taxon>Actinomycetes</taxon>
        <taxon>Kitasatosporales</taxon>
        <taxon>Streptomycetaceae</taxon>
        <taxon>Kitasatospora</taxon>
    </lineage>
</organism>
<dbReference type="Proteomes" id="UP000319103">
    <property type="component" value="Unassembled WGS sequence"/>
</dbReference>
<comment type="caution">
    <text evidence="3">The sequence shown here is derived from an EMBL/GenBank/DDBJ whole genome shotgun (WGS) entry which is preliminary data.</text>
</comment>
<name>A0A540W828_9ACTN</name>
<comment type="function">
    <text evidence="2">Antitoxin component of a type II toxin-antitoxin (TA) system.</text>
</comment>
<keyword evidence="4" id="KW-1185">Reference proteome</keyword>
<evidence type="ECO:0000313" key="3">
    <source>
        <dbReference type="EMBL" id="TQF05166.1"/>
    </source>
</evidence>
<dbReference type="AlphaFoldDB" id="A0A540W828"/>
<evidence type="ECO:0000256" key="1">
    <source>
        <dbReference type="ARBA" id="ARBA00009981"/>
    </source>
</evidence>
<gene>
    <name evidence="3" type="ORF">E6W39_26660</name>
</gene>
<dbReference type="OrthoDB" id="33091at2"/>
<comment type="similarity">
    <text evidence="1 2">Belongs to the phD/YefM antitoxin family.</text>
</comment>
<reference evidence="3 4" key="1">
    <citation type="submission" date="2019-06" db="EMBL/GenBank/DDBJ databases">
        <title>Description of Kitasatospora acidophila sp. nov. isolated from pine grove soil, and reclassification of Streptomyces novaecaesareae to Kitasatospora novaeceasareae comb. nov.</title>
        <authorList>
            <person name="Kim M.J."/>
        </authorList>
    </citation>
    <scope>NUCLEOTIDE SEQUENCE [LARGE SCALE GENOMIC DNA]</scope>
    <source>
        <strain evidence="3 4">MMS16-CNU292</strain>
    </source>
</reference>
<protein>
    <recommendedName>
        <fullName evidence="2">Antitoxin</fullName>
    </recommendedName>
</protein>
<dbReference type="Pfam" id="PF02604">
    <property type="entry name" value="PhdYeFM_antitox"/>
    <property type="match status" value="1"/>
</dbReference>
<dbReference type="Gene3D" id="3.40.1620.10">
    <property type="entry name" value="YefM-like domain"/>
    <property type="match status" value="1"/>
</dbReference>
<dbReference type="EMBL" id="VIGB01000003">
    <property type="protein sequence ID" value="TQF05166.1"/>
    <property type="molecule type" value="Genomic_DNA"/>
</dbReference>
<sequence>MADALNIREARAHFAELMSKAEAGEVTVITRKGERVGAIVPISVLDAIEDAADELAAREARQHLDDPTVSMAELLADLFADPGEAAGGAA</sequence>
<dbReference type="InterPro" id="IPR036165">
    <property type="entry name" value="YefM-like_sf"/>
</dbReference>
<dbReference type="RefSeq" id="WP_141635670.1">
    <property type="nucleotide sequence ID" value="NZ_VIGB01000003.1"/>
</dbReference>
<evidence type="ECO:0000256" key="2">
    <source>
        <dbReference type="RuleBase" id="RU362080"/>
    </source>
</evidence>
<dbReference type="InterPro" id="IPR006442">
    <property type="entry name" value="Antitoxin_Phd/YefM"/>
</dbReference>
<dbReference type="NCBIfam" id="TIGR01552">
    <property type="entry name" value="phd_fam"/>
    <property type="match status" value="1"/>
</dbReference>
<dbReference type="SUPFAM" id="SSF143120">
    <property type="entry name" value="YefM-like"/>
    <property type="match status" value="1"/>
</dbReference>